<reference evidence="1 2" key="1">
    <citation type="submission" date="2019-03" db="EMBL/GenBank/DDBJ databases">
        <authorList>
            <person name="Dong K."/>
        </authorList>
    </citation>
    <scope>NUCLEOTIDE SEQUENCE [LARGE SCALE GENOMIC DNA]</scope>
    <source>
        <strain evidence="2">dk512</strain>
    </source>
</reference>
<name>A0ABX5SWE7_9MICO</name>
<sequence>MHWERGCGRAEAFLSWQRAVAIAAWNAHEQGDHQSARQLLDILEAGHDSPTRRAVMEDIDNLFVTEGIRPARAGEMTARGAVASDFTALLSLVAA</sequence>
<keyword evidence="2" id="KW-1185">Reference proteome</keyword>
<accession>A0ABX5SWE7</accession>
<dbReference type="RefSeq" id="WP_135067347.1">
    <property type="nucleotide sequence ID" value="NZ_CP038266.1"/>
</dbReference>
<dbReference type="Proteomes" id="UP000295748">
    <property type="component" value="Chromosome"/>
</dbReference>
<protein>
    <submittedName>
        <fullName evidence="1">Uncharacterized protein</fullName>
    </submittedName>
</protein>
<dbReference type="EMBL" id="CP038266">
    <property type="protein sequence ID" value="QBR89139.1"/>
    <property type="molecule type" value="Genomic_DNA"/>
</dbReference>
<proteinExistence type="predicted"/>
<evidence type="ECO:0000313" key="1">
    <source>
        <dbReference type="EMBL" id="QBR89139.1"/>
    </source>
</evidence>
<organism evidence="1 2">
    <name type="scientific">Microbacterium wangchenii</name>
    <dbReference type="NCBI Taxonomy" id="2541726"/>
    <lineage>
        <taxon>Bacteria</taxon>
        <taxon>Bacillati</taxon>
        <taxon>Actinomycetota</taxon>
        <taxon>Actinomycetes</taxon>
        <taxon>Micrococcales</taxon>
        <taxon>Microbacteriaceae</taxon>
        <taxon>Microbacterium</taxon>
    </lineage>
</organism>
<evidence type="ECO:0000313" key="2">
    <source>
        <dbReference type="Proteomes" id="UP000295748"/>
    </source>
</evidence>
<gene>
    <name evidence="1" type="ORF">E4K62_10850</name>
</gene>